<dbReference type="InterPro" id="IPR050223">
    <property type="entry name" value="D-isomer_2-hydroxyacid_DH"/>
</dbReference>
<proteinExistence type="inferred from homology"/>
<dbReference type="GO" id="GO:0030267">
    <property type="term" value="F:glyoxylate reductase (NADPH) activity"/>
    <property type="evidence" value="ECO:0007669"/>
    <property type="project" value="TreeGrafter"/>
</dbReference>
<dbReference type="InterPro" id="IPR036291">
    <property type="entry name" value="NAD(P)-bd_dom_sf"/>
</dbReference>
<dbReference type="SUPFAM" id="SSF51735">
    <property type="entry name" value="NAD(P)-binding Rossmann-fold domains"/>
    <property type="match status" value="1"/>
</dbReference>
<dbReference type="PANTHER" id="PTHR10996:SF257">
    <property type="entry name" value="GLYOXYLATE REDUCTASE 1"/>
    <property type="match status" value="1"/>
</dbReference>
<feature type="transmembrane region" description="Helical" evidence="3">
    <location>
        <begin position="38"/>
        <end position="56"/>
    </location>
</feature>
<dbReference type="Proteomes" id="UP001178461">
    <property type="component" value="Chromosome 15"/>
</dbReference>
<feature type="domain" description="D-isomer specific 2-hydroxyacid dehydrogenase NAD-binding" evidence="4">
    <location>
        <begin position="5"/>
        <end position="99"/>
    </location>
</feature>
<dbReference type="GO" id="GO:0051287">
    <property type="term" value="F:NAD binding"/>
    <property type="evidence" value="ECO:0007669"/>
    <property type="project" value="InterPro"/>
</dbReference>
<name>A0AA35PRX8_9SAUR</name>
<dbReference type="EMBL" id="OX395141">
    <property type="protein sequence ID" value="CAI5795668.1"/>
    <property type="molecule type" value="Genomic_DNA"/>
</dbReference>
<keyword evidence="3" id="KW-0472">Membrane</keyword>
<accession>A0AA35PRX8</accession>
<dbReference type="Gene3D" id="3.40.50.720">
    <property type="entry name" value="NAD(P)-binding Rossmann-like Domain"/>
    <property type="match status" value="1"/>
</dbReference>
<keyword evidence="6" id="KW-1185">Reference proteome</keyword>
<dbReference type="Pfam" id="PF02826">
    <property type="entry name" value="2-Hacid_dh_C"/>
    <property type="match status" value="1"/>
</dbReference>
<keyword evidence="2" id="KW-0560">Oxidoreductase</keyword>
<dbReference type="InterPro" id="IPR029752">
    <property type="entry name" value="D-isomer_DH_CS1"/>
</dbReference>
<dbReference type="PROSITE" id="PS00065">
    <property type="entry name" value="D_2_HYDROXYACID_DH_1"/>
    <property type="match status" value="1"/>
</dbReference>
<protein>
    <submittedName>
        <fullName evidence="5">Probable 2-ketogluconate reductase isoform X2</fullName>
    </submittedName>
</protein>
<dbReference type="InterPro" id="IPR006140">
    <property type="entry name" value="D-isomer_DH_NAD-bd"/>
</dbReference>
<keyword evidence="3" id="KW-0812">Transmembrane</keyword>
<gene>
    <name evidence="5" type="ORF">PODLI_1B036177</name>
</gene>
<reference evidence="5" key="1">
    <citation type="submission" date="2022-12" db="EMBL/GenBank/DDBJ databases">
        <authorList>
            <person name="Alioto T."/>
            <person name="Alioto T."/>
            <person name="Gomez Garrido J."/>
        </authorList>
    </citation>
    <scope>NUCLEOTIDE SEQUENCE</scope>
</reference>
<organism evidence="5 6">
    <name type="scientific">Podarcis lilfordi</name>
    <name type="common">Lilford's wall lizard</name>
    <dbReference type="NCBI Taxonomy" id="74358"/>
    <lineage>
        <taxon>Eukaryota</taxon>
        <taxon>Metazoa</taxon>
        <taxon>Chordata</taxon>
        <taxon>Craniata</taxon>
        <taxon>Vertebrata</taxon>
        <taxon>Euteleostomi</taxon>
        <taxon>Lepidosauria</taxon>
        <taxon>Squamata</taxon>
        <taxon>Bifurcata</taxon>
        <taxon>Unidentata</taxon>
        <taxon>Episquamata</taxon>
        <taxon>Laterata</taxon>
        <taxon>Lacertibaenia</taxon>
        <taxon>Lacertidae</taxon>
        <taxon>Podarcis</taxon>
    </lineage>
</organism>
<keyword evidence="3" id="KW-1133">Transmembrane helix</keyword>
<evidence type="ECO:0000313" key="5">
    <source>
        <dbReference type="EMBL" id="CAI5795668.1"/>
    </source>
</evidence>
<comment type="similarity">
    <text evidence="1">Belongs to the D-isomer specific 2-hydroxyacid dehydrogenase family.</text>
</comment>
<dbReference type="GO" id="GO:0005829">
    <property type="term" value="C:cytosol"/>
    <property type="evidence" value="ECO:0007669"/>
    <property type="project" value="TreeGrafter"/>
</dbReference>
<evidence type="ECO:0000313" key="6">
    <source>
        <dbReference type="Proteomes" id="UP001178461"/>
    </source>
</evidence>
<feature type="non-terminal residue" evidence="5">
    <location>
        <position position="1"/>
    </location>
</feature>
<sequence>NIDMALMPASARRLVEACHIATSPDTTRFAVDWLGVEVTWATLGIFGMGSIGYNLAKRAKAFDMNILCHNRNHRKEGEEQAIGATYCKNIEDLLQQSDCDVGCESDI</sequence>
<dbReference type="AlphaFoldDB" id="A0AA35PRX8"/>
<evidence type="ECO:0000259" key="4">
    <source>
        <dbReference type="Pfam" id="PF02826"/>
    </source>
</evidence>
<dbReference type="GO" id="GO:0016618">
    <property type="term" value="F:hydroxypyruvate reductase [NAD(P)H] activity"/>
    <property type="evidence" value="ECO:0007669"/>
    <property type="project" value="TreeGrafter"/>
</dbReference>
<evidence type="ECO:0000256" key="1">
    <source>
        <dbReference type="ARBA" id="ARBA00005854"/>
    </source>
</evidence>
<evidence type="ECO:0000256" key="3">
    <source>
        <dbReference type="SAM" id="Phobius"/>
    </source>
</evidence>
<evidence type="ECO:0000256" key="2">
    <source>
        <dbReference type="ARBA" id="ARBA00023002"/>
    </source>
</evidence>
<dbReference type="PANTHER" id="PTHR10996">
    <property type="entry name" value="2-HYDROXYACID DEHYDROGENASE-RELATED"/>
    <property type="match status" value="1"/>
</dbReference>